<gene>
    <name evidence="1" type="ORF">ACFQ08_24565</name>
</gene>
<name>A0ABW3DXF4_9ACTN</name>
<keyword evidence="2" id="KW-1185">Reference proteome</keyword>
<comment type="caution">
    <text evidence="1">The sequence shown here is derived from an EMBL/GenBank/DDBJ whole genome shotgun (WGS) entry which is preliminary data.</text>
</comment>
<dbReference type="Proteomes" id="UP001597024">
    <property type="component" value="Unassembled WGS sequence"/>
</dbReference>
<accession>A0ABW3DXF4</accession>
<organism evidence="1 2">
    <name type="scientific">Streptosporangium algeriense</name>
    <dbReference type="NCBI Taxonomy" id="1682748"/>
    <lineage>
        <taxon>Bacteria</taxon>
        <taxon>Bacillati</taxon>
        <taxon>Actinomycetota</taxon>
        <taxon>Actinomycetes</taxon>
        <taxon>Streptosporangiales</taxon>
        <taxon>Streptosporangiaceae</taxon>
        <taxon>Streptosporangium</taxon>
    </lineage>
</organism>
<protein>
    <submittedName>
        <fullName evidence="1">Uncharacterized protein</fullName>
    </submittedName>
</protein>
<reference evidence="2" key="1">
    <citation type="journal article" date="2019" name="Int. J. Syst. Evol. Microbiol.">
        <title>The Global Catalogue of Microorganisms (GCM) 10K type strain sequencing project: providing services to taxonomists for standard genome sequencing and annotation.</title>
        <authorList>
            <consortium name="The Broad Institute Genomics Platform"/>
            <consortium name="The Broad Institute Genome Sequencing Center for Infectious Disease"/>
            <person name="Wu L."/>
            <person name="Ma J."/>
        </authorList>
    </citation>
    <scope>NUCLEOTIDE SEQUENCE [LARGE SCALE GENOMIC DNA]</scope>
    <source>
        <strain evidence="2">CCUG 62974</strain>
    </source>
</reference>
<evidence type="ECO:0000313" key="2">
    <source>
        <dbReference type="Proteomes" id="UP001597024"/>
    </source>
</evidence>
<sequence>MEGELEGQTPLPPEFATLYEWTLNGYRPALATVVTSALTLVGRITGKEIGRAWLSGTHPYMSIPRVLEHEDRRTRPVR</sequence>
<dbReference type="EMBL" id="JBHTHX010001036">
    <property type="protein sequence ID" value="MFD0887727.1"/>
    <property type="molecule type" value="Genomic_DNA"/>
</dbReference>
<evidence type="ECO:0000313" key="1">
    <source>
        <dbReference type="EMBL" id="MFD0887727.1"/>
    </source>
</evidence>
<proteinExistence type="predicted"/>